<evidence type="ECO:0000256" key="1">
    <source>
        <dbReference type="ARBA" id="ARBA00023002"/>
    </source>
</evidence>
<proteinExistence type="predicted"/>
<dbReference type="PANTHER" id="PTHR43244">
    <property type="match status" value="1"/>
</dbReference>
<dbReference type="InterPro" id="IPR022526">
    <property type="entry name" value="F420_Rv3093c"/>
</dbReference>
<dbReference type="Pfam" id="PF00296">
    <property type="entry name" value="Bac_luciferase"/>
    <property type="match status" value="1"/>
</dbReference>
<keyword evidence="4" id="KW-1185">Reference proteome</keyword>
<dbReference type="RefSeq" id="WP_252437235.1">
    <property type="nucleotide sequence ID" value="NZ_JAGSOV010000022.1"/>
</dbReference>
<dbReference type="InterPro" id="IPR050564">
    <property type="entry name" value="F420-G6PD/mer"/>
</dbReference>
<dbReference type="GO" id="GO:0016491">
    <property type="term" value="F:oxidoreductase activity"/>
    <property type="evidence" value="ECO:0007669"/>
    <property type="project" value="UniProtKB-KW"/>
</dbReference>
<reference evidence="3" key="1">
    <citation type="submission" date="2021-04" db="EMBL/GenBank/DDBJ databases">
        <title>Pseudonocardia sp. nov., isolated from sandy soil of mangrove forest.</title>
        <authorList>
            <person name="Zan Z."/>
            <person name="Huang R."/>
            <person name="Liu W."/>
        </authorList>
    </citation>
    <scope>NUCLEOTIDE SEQUENCE</scope>
    <source>
        <strain evidence="3">S2-4</strain>
    </source>
</reference>
<dbReference type="SUPFAM" id="SSF51679">
    <property type="entry name" value="Bacterial luciferase-like"/>
    <property type="match status" value="1"/>
</dbReference>
<gene>
    <name evidence="3" type="ORF">KDL28_10225</name>
</gene>
<dbReference type="Proteomes" id="UP001165283">
    <property type="component" value="Unassembled WGS sequence"/>
</dbReference>
<evidence type="ECO:0000313" key="4">
    <source>
        <dbReference type="Proteomes" id="UP001165283"/>
    </source>
</evidence>
<dbReference type="CDD" id="cd01097">
    <property type="entry name" value="Tetrahydromethanopterin_reductase"/>
    <property type="match status" value="1"/>
</dbReference>
<keyword evidence="1 3" id="KW-0560">Oxidoreductase</keyword>
<comment type="caution">
    <text evidence="3">The sequence shown here is derived from an EMBL/GenBank/DDBJ whole genome shotgun (WGS) entry which is preliminary data.</text>
</comment>
<dbReference type="InterPro" id="IPR036661">
    <property type="entry name" value="Luciferase-like_sf"/>
</dbReference>
<evidence type="ECO:0000313" key="3">
    <source>
        <dbReference type="EMBL" id="MCO1655428.1"/>
    </source>
</evidence>
<name>A0ABT0ZXL3_9PSEU</name>
<feature type="domain" description="Luciferase-like" evidence="2">
    <location>
        <begin position="17"/>
        <end position="300"/>
    </location>
</feature>
<dbReference type="NCBIfam" id="TIGR03841">
    <property type="entry name" value="F420_Rv3093c"/>
    <property type="match status" value="1"/>
</dbReference>
<dbReference type="PANTHER" id="PTHR43244:SF1">
    <property type="entry name" value="5,10-METHYLENETETRAHYDROMETHANOPTERIN REDUCTASE"/>
    <property type="match status" value="1"/>
</dbReference>
<protein>
    <submittedName>
        <fullName evidence="3">LLM class F420-dependent oxidoreductase</fullName>
        <ecNumber evidence="3">1.-.-.-</ecNumber>
    </submittedName>
</protein>
<dbReference type="Gene3D" id="3.20.20.30">
    <property type="entry name" value="Luciferase-like domain"/>
    <property type="match status" value="1"/>
</dbReference>
<accession>A0ABT0ZXL3</accession>
<organism evidence="3 4">
    <name type="scientific">Pseudonocardia humida</name>
    <dbReference type="NCBI Taxonomy" id="2800819"/>
    <lineage>
        <taxon>Bacteria</taxon>
        <taxon>Bacillati</taxon>
        <taxon>Actinomycetota</taxon>
        <taxon>Actinomycetes</taxon>
        <taxon>Pseudonocardiales</taxon>
        <taxon>Pseudonocardiaceae</taxon>
        <taxon>Pseudonocardia</taxon>
    </lineage>
</organism>
<dbReference type="InterPro" id="IPR011251">
    <property type="entry name" value="Luciferase-like_dom"/>
</dbReference>
<dbReference type="EC" id="1.-.-.-" evidence="3"/>
<sequence length="322" mass="34377">MNARPDRWGLTIPLAGLPLREQRDVVAALPDLGYTDVWTGEAGGSDGFTPLVLASQWAPSLRLGTAIIPAFTRGPATVAMSAATLAGLAPGRFALGIGTSSDVIVRNWNGIGFDEPYARVRDLLRFLRPALAGAKVDHEYPSFAIRGFRLPEAPEPAPPILLAALRPGMLRLAGREADGAILNWLTADDVRTVAPHVRGQGRPDAELVARIFVLPDVPAEQAREVGRRAIAAYLNVPVYRGFHEWLGRTELGPMWTLWAGGDRRGALAAIPDAVVDSLVLHGPAESVREQVRAYVEAGVSTPVLMPLGVGDPVATVRALAPR</sequence>
<evidence type="ECO:0000259" key="2">
    <source>
        <dbReference type="Pfam" id="PF00296"/>
    </source>
</evidence>
<dbReference type="EMBL" id="JAGSOV010000022">
    <property type="protein sequence ID" value="MCO1655428.1"/>
    <property type="molecule type" value="Genomic_DNA"/>
</dbReference>